<feature type="region of interest" description="Disordered" evidence="1">
    <location>
        <begin position="50"/>
        <end position="69"/>
    </location>
</feature>
<dbReference type="EMBL" id="CP051169">
    <property type="protein sequence ID" value="QOK96805.1"/>
    <property type="molecule type" value="Genomic_DNA"/>
</dbReference>
<evidence type="ECO:0000313" key="3">
    <source>
        <dbReference type="Proteomes" id="UP000593970"/>
    </source>
</evidence>
<organism evidence="2 3">
    <name type="scientific">Ralstonia solanacearum</name>
    <name type="common">Pseudomonas solanacearum</name>
    <dbReference type="NCBI Taxonomy" id="305"/>
    <lineage>
        <taxon>Bacteria</taxon>
        <taxon>Pseudomonadati</taxon>
        <taxon>Pseudomonadota</taxon>
        <taxon>Betaproteobacteria</taxon>
        <taxon>Burkholderiales</taxon>
        <taxon>Burkholderiaceae</taxon>
        <taxon>Ralstonia</taxon>
        <taxon>Ralstonia solanacearum species complex</taxon>
    </lineage>
</organism>
<dbReference type="Pfam" id="PF05069">
    <property type="entry name" value="Phage_tail_S"/>
    <property type="match status" value="1"/>
</dbReference>
<proteinExistence type="predicted"/>
<accession>A0AA92K1U9</accession>
<sequence length="172" mass="18612">MTDFVRINIDDKQLQVAFERLESSVLDMTPAMRKIAATLETVVEENFEAEGRPRWKPSQRAQAEGGMTLQKTGRLASSVTTDYNASTVVIGSNVAYARIHQLGGKTKPHVIRPKTKQALAFGGHVVKSVNHPGSEIPARPFLPVTSDGDLQPEASDAVLGTILRHLKTAAGV</sequence>
<evidence type="ECO:0000256" key="1">
    <source>
        <dbReference type="SAM" id="MobiDB-lite"/>
    </source>
</evidence>
<dbReference type="InterPro" id="IPR006522">
    <property type="entry name" value="Phage_virion_morphogenesis"/>
</dbReference>
<dbReference type="AlphaFoldDB" id="A0AA92K1U9"/>
<dbReference type="NCBIfam" id="TIGR01635">
    <property type="entry name" value="tail_comp_S"/>
    <property type="match status" value="1"/>
</dbReference>
<evidence type="ECO:0000313" key="2">
    <source>
        <dbReference type="EMBL" id="QOK96805.1"/>
    </source>
</evidence>
<protein>
    <submittedName>
        <fullName evidence="2">Phage virion morphogenesis protein</fullName>
    </submittedName>
</protein>
<name>A0AA92K1U9_RALSL</name>
<reference evidence="3" key="1">
    <citation type="submission" date="2020-04" db="EMBL/GenBank/DDBJ databases">
        <title>Ralstonia solanacearum UW576, UW763, UW773, and UW774.</title>
        <authorList>
            <person name="Steidl O."/>
            <person name="Truchon A."/>
            <person name="Allen C."/>
        </authorList>
    </citation>
    <scope>NUCLEOTIDE SEQUENCE [LARGE SCALE GENOMIC DNA]</scope>
    <source>
        <strain evidence="3">UW774</strain>
    </source>
</reference>
<dbReference type="Proteomes" id="UP000593970">
    <property type="component" value="Chromosome"/>
</dbReference>
<gene>
    <name evidence="2" type="ORF">HF909_10420</name>
</gene>